<sequence length="104" mass="12283">MDFSIASVQELYDIATDVTARMRDRYSATKELQERRKSVVGTKCKYPGCMSNTETTWALVGLCRTHHKLIKEETTKYYKQTGILYEYRIHYLKIVEHIPFARKE</sequence>
<keyword evidence="2" id="KW-1185">Reference proteome</keyword>
<organism evidence="1 2">
    <name type="scientific">Cytobacillus citreus</name>
    <dbReference type="NCBI Taxonomy" id="2833586"/>
    <lineage>
        <taxon>Bacteria</taxon>
        <taxon>Bacillati</taxon>
        <taxon>Bacillota</taxon>
        <taxon>Bacilli</taxon>
        <taxon>Bacillales</taxon>
        <taxon>Bacillaceae</taxon>
        <taxon>Cytobacillus</taxon>
    </lineage>
</organism>
<dbReference type="Proteomes" id="UP000681027">
    <property type="component" value="Unassembled WGS sequence"/>
</dbReference>
<evidence type="ECO:0008006" key="3">
    <source>
        <dbReference type="Google" id="ProtNLM"/>
    </source>
</evidence>
<name>A0ABS5NMI2_9BACI</name>
<comment type="caution">
    <text evidence="1">The sequence shown here is derived from an EMBL/GenBank/DDBJ whole genome shotgun (WGS) entry which is preliminary data.</text>
</comment>
<evidence type="ECO:0000313" key="2">
    <source>
        <dbReference type="Proteomes" id="UP000681027"/>
    </source>
</evidence>
<accession>A0ABS5NMI2</accession>
<gene>
    <name evidence="1" type="ORF">KHA94_00420</name>
</gene>
<dbReference type="RefSeq" id="WP_213100205.1">
    <property type="nucleotide sequence ID" value="NZ_JAGYPM010000001.1"/>
</dbReference>
<proteinExistence type="predicted"/>
<evidence type="ECO:0000313" key="1">
    <source>
        <dbReference type="EMBL" id="MBS4188684.1"/>
    </source>
</evidence>
<protein>
    <recommendedName>
        <fullName evidence="3">HNH endonuclease</fullName>
    </recommendedName>
</protein>
<reference evidence="1 2" key="1">
    <citation type="submission" date="2021-05" db="EMBL/GenBank/DDBJ databases">
        <title>Novel Bacillus species.</title>
        <authorList>
            <person name="Liu G."/>
        </authorList>
    </citation>
    <scope>NUCLEOTIDE SEQUENCE [LARGE SCALE GENOMIC DNA]</scope>
    <source>
        <strain evidence="1 2">FJAT-49705</strain>
    </source>
</reference>
<dbReference type="EMBL" id="JAGYPM010000001">
    <property type="protein sequence ID" value="MBS4188684.1"/>
    <property type="molecule type" value="Genomic_DNA"/>
</dbReference>